<gene>
    <name evidence="2" type="ORF">ACFQE6_13910</name>
</gene>
<dbReference type="RefSeq" id="WP_377042720.1">
    <property type="nucleotide sequence ID" value="NZ_JAQIVI010000210.1"/>
</dbReference>
<accession>A0ABD5SSD8</accession>
<evidence type="ECO:0000313" key="2">
    <source>
        <dbReference type="EMBL" id="MFC6766045.1"/>
    </source>
</evidence>
<evidence type="ECO:0000256" key="1">
    <source>
        <dbReference type="SAM" id="MobiDB-lite"/>
    </source>
</evidence>
<dbReference type="EMBL" id="JBHSWV010000210">
    <property type="protein sequence ID" value="MFC6766045.1"/>
    <property type="molecule type" value="Genomic_DNA"/>
</dbReference>
<proteinExistence type="predicted"/>
<dbReference type="SUPFAM" id="SSF47598">
    <property type="entry name" value="Ribbon-helix-helix"/>
    <property type="match status" value="1"/>
</dbReference>
<feature type="region of interest" description="Disordered" evidence="1">
    <location>
        <begin position="48"/>
        <end position="69"/>
    </location>
</feature>
<dbReference type="InterPro" id="IPR010985">
    <property type="entry name" value="Ribbon_hlx_hlx"/>
</dbReference>
<dbReference type="Gene3D" id="1.10.1220.10">
    <property type="entry name" value="Met repressor-like"/>
    <property type="match status" value="1"/>
</dbReference>
<keyword evidence="3" id="KW-1185">Reference proteome</keyword>
<reference evidence="2 3" key="1">
    <citation type="journal article" date="2019" name="Int. J. Syst. Evol. Microbiol.">
        <title>The Global Catalogue of Microorganisms (GCM) 10K type strain sequencing project: providing services to taxonomists for standard genome sequencing and annotation.</title>
        <authorList>
            <consortium name="The Broad Institute Genomics Platform"/>
            <consortium name="The Broad Institute Genome Sequencing Center for Infectious Disease"/>
            <person name="Wu L."/>
            <person name="Ma J."/>
        </authorList>
    </citation>
    <scope>NUCLEOTIDE SEQUENCE [LARGE SCALE GENOMIC DNA]</scope>
    <source>
        <strain evidence="2 3">LMG 29247</strain>
    </source>
</reference>
<comment type="caution">
    <text evidence="2">The sequence shown here is derived from an EMBL/GenBank/DDBJ whole genome shotgun (WGS) entry which is preliminary data.</text>
</comment>
<name>A0ABD5SSD8_9EURY</name>
<sequence>MGNPSISIPDPLLGDVDAIAHARSGPGEKVSRSEVVRDALENYVAEHGEEVVRGNADSEDSIDGATAQN</sequence>
<dbReference type="Proteomes" id="UP001596383">
    <property type="component" value="Unassembled WGS sequence"/>
</dbReference>
<evidence type="ECO:0000313" key="3">
    <source>
        <dbReference type="Proteomes" id="UP001596383"/>
    </source>
</evidence>
<dbReference type="CDD" id="cd22231">
    <property type="entry name" value="RHH_NikR_HicB-like"/>
    <property type="match status" value="1"/>
</dbReference>
<organism evidence="2 3">
    <name type="scientific">Natrinema soli</name>
    <dbReference type="NCBI Taxonomy" id="1930624"/>
    <lineage>
        <taxon>Archaea</taxon>
        <taxon>Methanobacteriati</taxon>
        <taxon>Methanobacteriota</taxon>
        <taxon>Stenosarchaea group</taxon>
        <taxon>Halobacteria</taxon>
        <taxon>Halobacteriales</taxon>
        <taxon>Natrialbaceae</taxon>
        <taxon>Natrinema</taxon>
    </lineage>
</organism>
<dbReference type="InterPro" id="IPR013321">
    <property type="entry name" value="Arc_rbn_hlx_hlx"/>
</dbReference>
<dbReference type="AlphaFoldDB" id="A0ABD5SSD8"/>
<protein>
    <submittedName>
        <fullName evidence="2">CopG family ribbon-helix-helix protein</fullName>
    </submittedName>
</protein>